<feature type="compositionally biased region" description="Polar residues" evidence="1">
    <location>
        <begin position="65"/>
        <end position="75"/>
    </location>
</feature>
<feature type="region of interest" description="Disordered" evidence="1">
    <location>
        <begin position="46"/>
        <end position="127"/>
    </location>
</feature>
<feature type="compositionally biased region" description="Basic and acidic residues" evidence="1">
    <location>
        <begin position="46"/>
        <end position="59"/>
    </location>
</feature>
<dbReference type="EMBL" id="LXQE01000150">
    <property type="protein sequence ID" value="RCJ36153.1"/>
    <property type="molecule type" value="Genomic_DNA"/>
</dbReference>
<feature type="compositionally biased region" description="Acidic residues" evidence="1">
    <location>
        <begin position="86"/>
        <end position="95"/>
    </location>
</feature>
<accession>A0A367RKB2</accession>
<evidence type="ECO:0000313" key="3">
    <source>
        <dbReference type="EMBL" id="RCJ36153.1"/>
    </source>
</evidence>
<evidence type="ECO:0000256" key="1">
    <source>
        <dbReference type="SAM" id="MobiDB-lite"/>
    </source>
</evidence>
<organism evidence="3 4">
    <name type="scientific">Nostoc punctiforme NIES-2108</name>
    <dbReference type="NCBI Taxonomy" id="1356359"/>
    <lineage>
        <taxon>Bacteria</taxon>
        <taxon>Bacillati</taxon>
        <taxon>Cyanobacteriota</taxon>
        <taxon>Cyanophyceae</taxon>
        <taxon>Nostocales</taxon>
        <taxon>Nostocaceae</taxon>
        <taxon>Nostoc</taxon>
    </lineage>
</organism>
<evidence type="ECO:0000313" key="4">
    <source>
        <dbReference type="Proteomes" id="UP000252085"/>
    </source>
</evidence>
<evidence type="ECO:0000256" key="2">
    <source>
        <dbReference type="SAM" id="SignalP"/>
    </source>
</evidence>
<comment type="caution">
    <text evidence="3">The sequence shown here is derived from an EMBL/GenBank/DDBJ whole genome shotgun (WGS) entry which is preliminary data.</text>
</comment>
<name>A0A367RKB2_NOSPU</name>
<feature type="signal peptide" evidence="2">
    <location>
        <begin position="1"/>
        <end position="26"/>
    </location>
</feature>
<feature type="compositionally biased region" description="Gly residues" evidence="1">
    <location>
        <begin position="115"/>
        <end position="127"/>
    </location>
</feature>
<keyword evidence="2" id="KW-0732">Signal</keyword>
<feature type="chain" id="PRO_5016736476" description="Collagen-like protein" evidence="2">
    <location>
        <begin position="27"/>
        <end position="467"/>
    </location>
</feature>
<evidence type="ECO:0008006" key="5">
    <source>
        <dbReference type="Google" id="ProtNLM"/>
    </source>
</evidence>
<sequence length="467" mass="50323">MHNGFRSKLPLLLTFCLFTSFLPASGSVLCPAVASDEYYKVARNYGRDGRAGTDGRSGRDGSSGENQNIFVNGSPVNLDLSGKDGEDGEDGEDGYQPDCASQSNRVSHDINAPDGGSGGNGGKGGDGGNGGSLTVYYSNLADLRNISIRATGGEGGRGGRGGNGTEGCNCHRRRWEVKTCKGTPGSPDYKCTEKVYRCSDGSDGQDGSDGSDGSQGRLGTLSIVNSKESLAFDTPTVQLAMSELINKQFKLSKNKWNQRIGAASLLAPGSAIADDYREFEQRLEEAFQIVWQERQPITSFGNQAVTLNLTDNKQVEITFAEELWVEGNSKSEANLTTFTVNHAIPKKDVTRLAVAEFADAGQNLNLKIVDLAAKSDAINTQFRVKFRAQDSSHGFSGYKTEFEGDIPTELVTRDYNRFTLALGKLKIPDEALRPGVKVDIEVVATRSLGIRSAKQTISWQGTIRKPR</sequence>
<protein>
    <recommendedName>
        <fullName evidence="5">Collagen-like protein</fullName>
    </recommendedName>
</protein>
<gene>
    <name evidence="3" type="ORF">A6769_17765</name>
</gene>
<proteinExistence type="predicted"/>
<reference evidence="3 4" key="1">
    <citation type="submission" date="2016-04" db="EMBL/GenBank/DDBJ databases">
        <authorList>
            <person name="Evans L.H."/>
            <person name="Alamgir A."/>
            <person name="Owens N."/>
            <person name="Weber N.D."/>
            <person name="Virtaneva K."/>
            <person name="Barbian K."/>
            <person name="Babar A."/>
            <person name="Rosenke K."/>
        </authorList>
    </citation>
    <scope>NUCLEOTIDE SEQUENCE [LARGE SCALE GENOMIC DNA]</scope>
    <source>
        <strain evidence="3">NIES-2108</strain>
    </source>
</reference>
<dbReference type="Proteomes" id="UP000252085">
    <property type="component" value="Unassembled WGS sequence"/>
</dbReference>
<feature type="region of interest" description="Disordered" evidence="1">
    <location>
        <begin position="200"/>
        <end position="219"/>
    </location>
</feature>
<dbReference type="AlphaFoldDB" id="A0A367RKB2"/>